<dbReference type="Proteomes" id="UP000004038">
    <property type="component" value="Unassembled WGS sequence"/>
</dbReference>
<gene>
    <name evidence="2" type="ORF">SM0020_18097</name>
</gene>
<accession>H0G2C9</accession>
<organism evidence="2 3">
    <name type="scientific">Sinorhizobium meliloti CCNWSX0020</name>
    <dbReference type="NCBI Taxonomy" id="1107881"/>
    <lineage>
        <taxon>Bacteria</taxon>
        <taxon>Pseudomonadati</taxon>
        <taxon>Pseudomonadota</taxon>
        <taxon>Alphaproteobacteria</taxon>
        <taxon>Hyphomicrobiales</taxon>
        <taxon>Rhizobiaceae</taxon>
        <taxon>Sinorhizobium/Ensifer group</taxon>
        <taxon>Sinorhizobium</taxon>
    </lineage>
</organism>
<evidence type="ECO:0000313" key="3">
    <source>
        <dbReference type="Proteomes" id="UP000004038"/>
    </source>
</evidence>
<dbReference type="PATRIC" id="fig|1107881.3.peg.3682"/>
<dbReference type="InterPro" id="IPR011008">
    <property type="entry name" value="Dimeric_a/b-barrel"/>
</dbReference>
<dbReference type="RefSeq" id="WP_003530804.1">
    <property type="nucleotide sequence ID" value="NZ_AGVV01000036.1"/>
</dbReference>
<dbReference type="InterPro" id="IPR050744">
    <property type="entry name" value="AI-2_Isomerase_LsrG"/>
</dbReference>
<dbReference type="InterPro" id="IPR007138">
    <property type="entry name" value="ABM_dom"/>
</dbReference>
<dbReference type="Pfam" id="PF03992">
    <property type="entry name" value="ABM"/>
    <property type="match status" value="1"/>
</dbReference>
<dbReference type="SUPFAM" id="SSF54909">
    <property type="entry name" value="Dimeric alpha+beta barrel"/>
    <property type="match status" value="1"/>
</dbReference>
<reference evidence="2 3" key="1">
    <citation type="journal article" date="2012" name="J. Bacteriol.">
        <title>Draft Genome Sequence of Sinorhizobium meliloti CCNWSX0020, a Nitrogen-Fixing Symbiont with Copper Tolerance Capability Isolated from Lead-Zinc Mine Tailings.</title>
        <authorList>
            <person name="Li Z."/>
            <person name="Ma Z."/>
            <person name="Hao X."/>
            <person name="Wei G."/>
        </authorList>
    </citation>
    <scope>NUCLEOTIDE SEQUENCE [LARGE SCALE GENOMIC DNA]</scope>
    <source>
        <strain evidence="2 3">CCNWSX0020</strain>
    </source>
</reference>
<dbReference type="PANTHER" id="PTHR33336:SF3">
    <property type="entry name" value="ABM DOMAIN-CONTAINING PROTEIN"/>
    <property type="match status" value="1"/>
</dbReference>
<protein>
    <recommendedName>
        <fullName evidence="1">ABM domain-containing protein</fullName>
    </recommendedName>
</protein>
<dbReference type="EMBL" id="AGVV01000036">
    <property type="protein sequence ID" value="EHK76486.1"/>
    <property type="molecule type" value="Genomic_DNA"/>
</dbReference>
<dbReference type="PROSITE" id="PS51725">
    <property type="entry name" value="ABM"/>
    <property type="match status" value="1"/>
</dbReference>
<proteinExistence type="predicted"/>
<feature type="domain" description="ABM" evidence="1">
    <location>
        <begin position="5"/>
        <end position="94"/>
    </location>
</feature>
<evidence type="ECO:0000259" key="1">
    <source>
        <dbReference type="PROSITE" id="PS51725"/>
    </source>
</evidence>
<dbReference type="Gene3D" id="3.30.70.100">
    <property type="match status" value="1"/>
</dbReference>
<evidence type="ECO:0000313" key="2">
    <source>
        <dbReference type="EMBL" id="EHK76486.1"/>
    </source>
</evidence>
<dbReference type="PANTHER" id="PTHR33336">
    <property type="entry name" value="QUINOL MONOOXYGENASE YGIN-RELATED"/>
    <property type="match status" value="1"/>
</dbReference>
<dbReference type="AlphaFoldDB" id="H0G2C9"/>
<name>H0G2C9_RHIML</name>
<sequence>MKPTLSKAAFFFAKPGKSEELGERLLALVEPTRQEEGCLRYHILKSSDDPDHWFIYEDWRSEADFNGHMDQPYIREFMGLVGDLCRDEVEICTYVQASSSYNQPNLN</sequence>
<dbReference type="GO" id="GO:0003824">
    <property type="term" value="F:catalytic activity"/>
    <property type="evidence" value="ECO:0007669"/>
    <property type="project" value="TreeGrafter"/>
</dbReference>